<name>A0A915HNK8_ROMCU</name>
<dbReference type="Proteomes" id="UP000887565">
    <property type="component" value="Unplaced"/>
</dbReference>
<evidence type="ECO:0000313" key="2">
    <source>
        <dbReference type="WBParaSite" id="nRc.2.0.1.t03528-RA"/>
    </source>
</evidence>
<dbReference type="AlphaFoldDB" id="A0A915HNK8"/>
<keyword evidence="1" id="KW-1185">Reference proteome</keyword>
<sequence length="52" mass="6468">MPDIGSRLRPRIFSVLQRQKFQRQRDQMRTRYGVQNQLHLLYRRLRKSIGLR</sequence>
<evidence type="ECO:0000313" key="1">
    <source>
        <dbReference type="Proteomes" id="UP000887565"/>
    </source>
</evidence>
<dbReference type="WBParaSite" id="nRc.2.0.1.t03528-RA">
    <property type="protein sequence ID" value="nRc.2.0.1.t03528-RA"/>
    <property type="gene ID" value="nRc.2.0.1.g03528"/>
</dbReference>
<accession>A0A915HNK8</accession>
<organism evidence="1 2">
    <name type="scientific">Romanomermis culicivorax</name>
    <name type="common">Nematode worm</name>
    <dbReference type="NCBI Taxonomy" id="13658"/>
    <lineage>
        <taxon>Eukaryota</taxon>
        <taxon>Metazoa</taxon>
        <taxon>Ecdysozoa</taxon>
        <taxon>Nematoda</taxon>
        <taxon>Enoplea</taxon>
        <taxon>Dorylaimia</taxon>
        <taxon>Mermithida</taxon>
        <taxon>Mermithoidea</taxon>
        <taxon>Mermithidae</taxon>
        <taxon>Romanomermis</taxon>
    </lineage>
</organism>
<proteinExistence type="predicted"/>
<protein>
    <submittedName>
        <fullName evidence="2">Ribosomal protein S15</fullName>
    </submittedName>
</protein>
<reference evidence="2" key="1">
    <citation type="submission" date="2022-11" db="UniProtKB">
        <authorList>
            <consortium name="WormBaseParasite"/>
        </authorList>
    </citation>
    <scope>IDENTIFICATION</scope>
</reference>